<keyword evidence="9" id="KW-0547">Nucleotide-binding</keyword>
<evidence type="ECO:0000313" key="12">
    <source>
        <dbReference type="Proteomes" id="UP001220022"/>
    </source>
</evidence>
<dbReference type="PANTHER" id="PTHR13697:SF52">
    <property type="entry name" value="ATP-DEPENDENT 6-PHOSPHOFRUCTOKINASE 3"/>
    <property type="match status" value="1"/>
</dbReference>
<keyword evidence="6 9" id="KW-0418">Kinase</keyword>
<feature type="binding site" evidence="9">
    <location>
        <position position="103"/>
    </location>
    <ligand>
        <name>Mg(2+)</name>
        <dbReference type="ChEBI" id="CHEBI:18420"/>
        <note>catalytic</note>
    </ligand>
</feature>
<evidence type="ECO:0000256" key="3">
    <source>
        <dbReference type="ARBA" id="ARBA00022490"/>
    </source>
</evidence>
<gene>
    <name evidence="9" type="primary">pfkA</name>
    <name evidence="11" type="ORF">P2L57_01520</name>
</gene>
<evidence type="ECO:0000256" key="2">
    <source>
        <dbReference type="ARBA" id="ARBA00004679"/>
    </source>
</evidence>
<dbReference type="Gene3D" id="3.40.50.450">
    <property type="match status" value="1"/>
</dbReference>
<dbReference type="EMBL" id="JARHTQ010000001">
    <property type="protein sequence ID" value="MDF2254452.1"/>
    <property type="molecule type" value="Genomic_DNA"/>
</dbReference>
<dbReference type="RefSeq" id="WP_275806876.1">
    <property type="nucleotide sequence ID" value="NZ_BAAANM010000005.1"/>
</dbReference>
<comment type="function">
    <text evidence="9">Catalyzes the phosphorylation of D-fructose 6-phosphate to fructose 1,6-bisphosphate by ATP, the first committing step of glycolysis.</text>
</comment>
<feature type="site" description="Important for substrate specificity; cannot use PPi as phosphoryl donor" evidence="9">
    <location>
        <position position="104"/>
    </location>
</feature>
<comment type="caution">
    <text evidence="11">The sequence shown here is derived from an EMBL/GenBank/DDBJ whole genome shotgun (WGS) entry which is preliminary data.</text>
</comment>
<keyword evidence="7 9" id="KW-0460">Magnesium</keyword>
<dbReference type="InterPro" id="IPR012829">
    <property type="entry name" value="Phosphofructokinase_III"/>
</dbReference>
<keyword evidence="12" id="KW-1185">Reference proteome</keyword>
<feature type="binding site" evidence="9">
    <location>
        <position position="266"/>
    </location>
    <ligand>
        <name>substrate</name>
        <note>ligand shared between dimeric partners</note>
    </ligand>
</feature>
<evidence type="ECO:0000256" key="4">
    <source>
        <dbReference type="ARBA" id="ARBA00022679"/>
    </source>
</evidence>
<feature type="binding site" evidence="9">
    <location>
        <begin position="72"/>
        <end position="73"/>
    </location>
    <ligand>
        <name>ATP</name>
        <dbReference type="ChEBI" id="CHEBI:30616"/>
    </ligand>
</feature>
<dbReference type="Gene3D" id="3.40.50.460">
    <property type="entry name" value="Phosphofructokinase domain"/>
    <property type="match status" value="1"/>
</dbReference>
<reference evidence="11 12" key="1">
    <citation type="submission" date="2023-03" db="EMBL/GenBank/DDBJ databases">
        <title>Draft genome sequence of type strain Streptomyces ferralitis JCM 14344.</title>
        <authorList>
            <person name="Klaysubun C."/>
            <person name="Duangmal K."/>
        </authorList>
    </citation>
    <scope>NUCLEOTIDE SEQUENCE [LARGE SCALE GENOMIC DNA]</scope>
    <source>
        <strain evidence="11 12">JCM 14344</strain>
    </source>
</reference>
<dbReference type="Proteomes" id="UP001220022">
    <property type="component" value="Unassembled WGS sequence"/>
</dbReference>
<feature type="binding site" description="in other chain" evidence="9">
    <location>
        <begin position="169"/>
        <end position="171"/>
    </location>
    <ligand>
        <name>substrate</name>
        <note>ligand shared between dimeric partners</note>
    </ligand>
</feature>
<dbReference type="EC" id="2.7.1.11" evidence="9"/>
<comment type="similarity">
    <text evidence="9">Belongs to the phosphofructokinase type A (PFKA) family. Mixed-substrate PFK group III subfamily.</text>
</comment>
<evidence type="ECO:0000256" key="5">
    <source>
        <dbReference type="ARBA" id="ARBA00022723"/>
    </source>
</evidence>
<dbReference type="InterPro" id="IPR012003">
    <property type="entry name" value="ATP_PFK_prok-type"/>
</dbReference>
<organism evidence="11 12">
    <name type="scientific">Streptantibioticus ferralitis</name>
    <dbReference type="NCBI Taxonomy" id="236510"/>
    <lineage>
        <taxon>Bacteria</taxon>
        <taxon>Bacillati</taxon>
        <taxon>Actinomycetota</taxon>
        <taxon>Actinomycetes</taxon>
        <taxon>Kitasatosporales</taxon>
        <taxon>Streptomycetaceae</taxon>
        <taxon>Streptantibioticus</taxon>
    </lineage>
</organism>
<dbReference type="NCBIfam" id="NF002872">
    <property type="entry name" value="PRK03202.1"/>
    <property type="match status" value="1"/>
</dbReference>
<evidence type="ECO:0000256" key="6">
    <source>
        <dbReference type="ARBA" id="ARBA00022777"/>
    </source>
</evidence>
<comment type="caution">
    <text evidence="9">Lacks conserved residue(s) required for the propagation of feature annotation.</text>
</comment>
<dbReference type="PANTHER" id="PTHR13697">
    <property type="entry name" value="PHOSPHOFRUCTOKINASE"/>
    <property type="match status" value="1"/>
</dbReference>
<keyword evidence="9" id="KW-0067">ATP-binding</keyword>
<comment type="catalytic activity">
    <reaction evidence="9">
        <text>beta-D-fructose 6-phosphate + ATP = beta-D-fructose 1,6-bisphosphate + ADP + H(+)</text>
        <dbReference type="Rhea" id="RHEA:16109"/>
        <dbReference type="ChEBI" id="CHEBI:15378"/>
        <dbReference type="ChEBI" id="CHEBI:30616"/>
        <dbReference type="ChEBI" id="CHEBI:32966"/>
        <dbReference type="ChEBI" id="CHEBI:57634"/>
        <dbReference type="ChEBI" id="CHEBI:456216"/>
        <dbReference type="EC" id="2.7.1.11"/>
    </reaction>
</comment>
<dbReference type="PIRSF" id="PIRSF000532">
    <property type="entry name" value="ATP_PFK_prok"/>
    <property type="match status" value="1"/>
</dbReference>
<keyword evidence="8 9" id="KW-0324">Glycolysis</keyword>
<protein>
    <recommendedName>
        <fullName evidence="9">ATP-dependent 6-phosphofructokinase</fullName>
        <shortName evidence="9">ATP-PFK</shortName>
        <shortName evidence="9">Phosphofructokinase</shortName>
        <ecNumber evidence="9">2.7.1.11</ecNumber>
    </recommendedName>
    <alternativeName>
        <fullName evidence="9">Phosphohexokinase</fullName>
    </alternativeName>
</protein>
<keyword evidence="3 9" id="KW-0963">Cytoplasm</keyword>
<comment type="subcellular location">
    <subcellularLocation>
        <location evidence="9">Cytoplasm</location>
    </subcellularLocation>
</comment>
<feature type="active site" description="Proton acceptor" evidence="9">
    <location>
        <position position="127"/>
    </location>
</feature>
<feature type="domain" description="Phosphofructokinase" evidence="10">
    <location>
        <begin position="2"/>
        <end position="297"/>
    </location>
</feature>
<dbReference type="InterPro" id="IPR022953">
    <property type="entry name" value="ATP_PFK"/>
</dbReference>
<evidence type="ECO:0000256" key="1">
    <source>
        <dbReference type="ARBA" id="ARBA00001946"/>
    </source>
</evidence>
<dbReference type="InterPro" id="IPR015912">
    <property type="entry name" value="Phosphofructokinase_CS"/>
</dbReference>
<evidence type="ECO:0000256" key="7">
    <source>
        <dbReference type="ARBA" id="ARBA00022842"/>
    </source>
</evidence>
<feature type="binding site" description="in other chain" evidence="9">
    <location>
        <begin position="272"/>
        <end position="275"/>
    </location>
    <ligand>
        <name>substrate</name>
        <note>ligand shared between dimeric partners</note>
    </ligand>
</feature>
<evidence type="ECO:0000313" key="11">
    <source>
        <dbReference type="EMBL" id="MDF2254452.1"/>
    </source>
</evidence>
<dbReference type="SUPFAM" id="SSF53784">
    <property type="entry name" value="Phosphofructokinase"/>
    <property type="match status" value="1"/>
</dbReference>
<accession>A0ABT5YS72</accession>
<evidence type="ECO:0000256" key="8">
    <source>
        <dbReference type="ARBA" id="ARBA00023152"/>
    </source>
</evidence>
<evidence type="ECO:0000256" key="9">
    <source>
        <dbReference type="HAMAP-Rule" id="MF_01976"/>
    </source>
</evidence>
<dbReference type="InterPro" id="IPR000023">
    <property type="entry name" value="Phosphofructokinase_dom"/>
</dbReference>
<dbReference type="Pfam" id="PF00365">
    <property type="entry name" value="PFK"/>
    <property type="match status" value="1"/>
</dbReference>
<dbReference type="PRINTS" id="PR00476">
    <property type="entry name" value="PHFRCTKINASE"/>
</dbReference>
<sequence length="341" mass="36444">MRIGVLTAGGDCPGLNAVIRSVVHRGLTGHGDEIIGFEDGFKGLLEGRYRPLDLNAVSGILARGGTILGSARLERARLHEAADNAEELCQTYGIDVLIPIGGEGTLTAARMLADAGMPVVGVPKTIDNDISATDRTFGFDTAVTVATEAIDRLKTTAESHQRVMVVEVMGRHAGWIALESGMAGGAHGICIPERPFDPADLVAMIEERFARGKKFAVICVAEGAHPIQGSMAYGYGEIDAYGHERFMGIGTRLAEELANRLGKEARPVILGHVQRGGVPTAYDRVLATRFGWHAVEAAHEGAFGHMTGLRGTSIEMVPLKDAITELKRVPEDRIREAESVF</sequence>
<feature type="binding site" evidence="9">
    <location>
        <begin position="102"/>
        <end position="105"/>
    </location>
    <ligand>
        <name>ATP</name>
        <dbReference type="ChEBI" id="CHEBI:30616"/>
    </ligand>
</feature>
<comment type="cofactor">
    <cofactor evidence="1 9">
        <name>Mg(2+)</name>
        <dbReference type="ChEBI" id="CHEBI:18420"/>
    </cofactor>
</comment>
<name>A0ABT5YS72_9ACTN</name>
<keyword evidence="5 9" id="KW-0479">Metal-binding</keyword>
<feature type="binding site" description="in other chain" evidence="9">
    <location>
        <begin position="125"/>
        <end position="127"/>
    </location>
    <ligand>
        <name>substrate</name>
        <note>ligand shared between dimeric partners</note>
    </ligand>
</feature>
<dbReference type="InterPro" id="IPR035966">
    <property type="entry name" value="PKF_sf"/>
</dbReference>
<feature type="binding site" description="in other chain" evidence="9">
    <location>
        <position position="222"/>
    </location>
    <ligand>
        <name>substrate</name>
        <note>ligand shared between dimeric partners</note>
    </ligand>
</feature>
<dbReference type="PROSITE" id="PS00433">
    <property type="entry name" value="PHOSPHOFRUCTOKINASE"/>
    <property type="match status" value="1"/>
</dbReference>
<evidence type="ECO:0000259" key="10">
    <source>
        <dbReference type="Pfam" id="PF00365"/>
    </source>
</evidence>
<dbReference type="HAMAP" id="MF_01976">
    <property type="entry name" value="Phosphofructokinase_III"/>
    <property type="match status" value="1"/>
</dbReference>
<proteinExistence type="inferred from homology"/>
<feature type="binding site" evidence="9">
    <location>
        <position position="10"/>
    </location>
    <ligand>
        <name>ATP</name>
        <dbReference type="ChEBI" id="CHEBI:30616"/>
    </ligand>
</feature>
<comment type="pathway">
    <text evidence="2 9">Carbohydrate degradation; glycolysis; D-glyceraldehyde 3-phosphate and glycerone phosphate from D-glucose: step 3/4.</text>
</comment>
<dbReference type="NCBIfam" id="TIGR02483">
    <property type="entry name" value="PFK_mixed"/>
    <property type="match status" value="1"/>
</dbReference>
<keyword evidence="4 9" id="KW-0808">Transferase</keyword>
<comment type="subunit">
    <text evidence="9">Homodimer or homotetramer.</text>
</comment>
<feature type="binding site" evidence="9">
    <location>
        <position position="162"/>
    </location>
    <ligand>
        <name>substrate</name>
        <note>ligand shared between dimeric partners</note>
    </ligand>
</feature>